<evidence type="ECO:0000313" key="2">
    <source>
        <dbReference type="EMBL" id="OGM08208.1"/>
    </source>
</evidence>
<organism evidence="2 3">
    <name type="scientific">Candidatus Wallbacteria bacterium GWC2_49_35</name>
    <dbReference type="NCBI Taxonomy" id="1817813"/>
    <lineage>
        <taxon>Bacteria</taxon>
        <taxon>Candidatus Walliibacteriota</taxon>
    </lineage>
</organism>
<dbReference type="AlphaFoldDB" id="A0A1F7X1F9"/>
<dbReference type="Proteomes" id="UP000178735">
    <property type="component" value="Unassembled WGS sequence"/>
</dbReference>
<dbReference type="InterPro" id="IPR029052">
    <property type="entry name" value="Metallo-depent_PP-like"/>
</dbReference>
<name>A0A1F7X1F9_9BACT</name>
<protein>
    <recommendedName>
        <fullName evidence="1">Calcineurin-like phosphoesterase domain-containing protein</fullName>
    </recommendedName>
</protein>
<dbReference type="InterPro" id="IPR004843">
    <property type="entry name" value="Calcineurin-like_PHP"/>
</dbReference>
<dbReference type="PANTHER" id="PTHR43143">
    <property type="entry name" value="METALLOPHOSPHOESTERASE, CALCINEURIN SUPERFAMILY"/>
    <property type="match status" value="1"/>
</dbReference>
<proteinExistence type="predicted"/>
<comment type="caution">
    <text evidence="2">The sequence shown here is derived from an EMBL/GenBank/DDBJ whole genome shotgun (WGS) entry which is preliminary data.</text>
</comment>
<reference evidence="2 3" key="1">
    <citation type="journal article" date="2016" name="Nat. Commun.">
        <title>Thousands of microbial genomes shed light on interconnected biogeochemical processes in an aquifer system.</title>
        <authorList>
            <person name="Anantharaman K."/>
            <person name="Brown C.T."/>
            <person name="Hug L.A."/>
            <person name="Sharon I."/>
            <person name="Castelle C.J."/>
            <person name="Probst A.J."/>
            <person name="Thomas B.C."/>
            <person name="Singh A."/>
            <person name="Wilkins M.J."/>
            <person name="Karaoz U."/>
            <person name="Brodie E.L."/>
            <person name="Williams K.H."/>
            <person name="Hubbard S.S."/>
            <person name="Banfield J.F."/>
        </authorList>
    </citation>
    <scope>NUCLEOTIDE SEQUENCE [LARGE SCALE GENOMIC DNA]</scope>
</reference>
<dbReference type="SUPFAM" id="SSF56300">
    <property type="entry name" value="Metallo-dependent phosphatases"/>
    <property type="match status" value="1"/>
</dbReference>
<sequence>MQKRKNPSVFTKFNLYLTVIFFMVLTAGAAFGEEFKFVSMADSRSNGEPIGINKPILDKIVANAVGDEPEFVLFQGDMVLGSKKDLNVFKKQLDNFRAAMKPITDRVPVYFSFGNHECTTQAHVEILKKTFNNPATVDGKYNKLAYSFDHKGSHFICLATNLPDENNNLTNDQLKWLEGDLKMSMSADHVFVIGHSPAYPVGGHIGSSLDKYPGQRDKFWTLLNKYRVDAYFCGHEHLFDRQKINNVFQIINGSCGAPVRTKVGRGGTENFNGSFFQHVLIEVSGPDVTFSVYDETKKLRDKFRLSRRVMNEMHND</sequence>
<dbReference type="STRING" id="1817813.A2008_03500"/>
<dbReference type="GO" id="GO:0016787">
    <property type="term" value="F:hydrolase activity"/>
    <property type="evidence" value="ECO:0007669"/>
    <property type="project" value="InterPro"/>
</dbReference>
<feature type="domain" description="Calcineurin-like phosphoesterase" evidence="1">
    <location>
        <begin position="59"/>
        <end position="237"/>
    </location>
</feature>
<dbReference type="InterPro" id="IPR051918">
    <property type="entry name" value="STPP_CPPED1"/>
</dbReference>
<dbReference type="Gene3D" id="3.60.21.10">
    <property type="match status" value="1"/>
</dbReference>
<dbReference type="Pfam" id="PF00149">
    <property type="entry name" value="Metallophos"/>
    <property type="match status" value="1"/>
</dbReference>
<gene>
    <name evidence="2" type="ORF">A2008_03500</name>
</gene>
<dbReference type="EMBL" id="MGFH01000022">
    <property type="protein sequence ID" value="OGM08208.1"/>
    <property type="molecule type" value="Genomic_DNA"/>
</dbReference>
<dbReference type="PANTHER" id="PTHR43143:SF1">
    <property type="entry name" value="SERINE_THREONINE-PROTEIN PHOSPHATASE CPPED1"/>
    <property type="match status" value="1"/>
</dbReference>
<accession>A0A1F7X1F9</accession>
<evidence type="ECO:0000259" key="1">
    <source>
        <dbReference type="Pfam" id="PF00149"/>
    </source>
</evidence>
<evidence type="ECO:0000313" key="3">
    <source>
        <dbReference type="Proteomes" id="UP000178735"/>
    </source>
</evidence>